<accession>A0A4C1VSI4</accession>
<gene>
    <name evidence="1" type="ORF">EVAR_31284_1</name>
</gene>
<comment type="caution">
    <text evidence="1">The sequence shown here is derived from an EMBL/GenBank/DDBJ whole genome shotgun (WGS) entry which is preliminary data.</text>
</comment>
<evidence type="ECO:0000313" key="2">
    <source>
        <dbReference type="Proteomes" id="UP000299102"/>
    </source>
</evidence>
<evidence type="ECO:0000313" key="1">
    <source>
        <dbReference type="EMBL" id="GBP41159.1"/>
    </source>
</evidence>
<name>A0A4C1VSI4_EUMVA</name>
<dbReference type="Proteomes" id="UP000299102">
    <property type="component" value="Unassembled WGS sequence"/>
</dbReference>
<reference evidence="1 2" key="1">
    <citation type="journal article" date="2019" name="Commun. Biol.">
        <title>The bagworm genome reveals a unique fibroin gene that provides high tensile strength.</title>
        <authorList>
            <person name="Kono N."/>
            <person name="Nakamura H."/>
            <person name="Ohtoshi R."/>
            <person name="Tomita M."/>
            <person name="Numata K."/>
            <person name="Arakawa K."/>
        </authorList>
    </citation>
    <scope>NUCLEOTIDE SEQUENCE [LARGE SCALE GENOMIC DNA]</scope>
</reference>
<protein>
    <submittedName>
        <fullName evidence="1">Uncharacterized protein</fullName>
    </submittedName>
</protein>
<dbReference type="EMBL" id="BGZK01000394">
    <property type="protein sequence ID" value="GBP41159.1"/>
    <property type="molecule type" value="Genomic_DNA"/>
</dbReference>
<dbReference type="AlphaFoldDB" id="A0A4C1VSI4"/>
<keyword evidence="2" id="KW-1185">Reference proteome</keyword>
<organism evidence="1 2">
    <name type="scientific">Eumeta variegata</name>
    <name type="common">Bagworm moth</name>
    <name type="synonym">Eumeta japonica</name>
    <dbReference type="NCBI Taxonomy" id="151549"/>
    <lineage>
        <taxon>Eukaryota</taxon>
        <taxon>Metazoa</taxon>
        <taxon>Ecdysozoa</taxon>
        <taxon>Arthropoda</taxon>
        <taxon>Hexapoda</taxon>
        <taxon>Insecta</taxon>
        <taxon>Pterygota</taxon>
        <taxon>Neoptera</taxon>
        <taxon>Endopterygota</taxon>
        <taxon>Lepidoptera</taxon>
        <taxon>Glossata</taxon>
        <taxon>Ditrysia</taxon>
        <taxon>Tineoidea</taxon>
        <taxon>Psychidae</taxon>
        <taxon>Oiketicinae</taxon>
        <taxon>Eumeta</taxon>
    </lineage>
</organism>
<proteinExistence type="predicted"/>
<sequence>MLGCGPRRKKNGDLRHRHLDVTRVIVPNGSGSLVDRDLFIGHSQHAPNVASVQMLRARSARGVAVKICS</sequence>